<evidence type="ECO:0000313" key="1">
    <source>
        <dbReference type="EMBL" id="MBD2568351.1"/>
    </source>
</evidence>
<evidence type="ECO:0008006" key="3">
    <source>
        <dbReference type="Google" id="ProtNLM"/>
    </source>
</evidence>
<gene>
    <name evidence="1" type="ORF">H6G59_10635</name>
</gene>
<proteinExistence type="predicted"/>
<organism evidence="1 2">
    <name type="scientific">Anabaena lutea FACHB-196</name>
    <dbReference type="NCBI Taxonomy" id="2692881"/>
    <lineage>
        <taxon>Bacteria</taxon>
        <taxon>Bacillati</taxon>
        <taxon>Cyanobacteriota</taxon>
        <taxon>Cyanophyceae</taxon>
        <taxon>Nostocales</taxon>
        <taxon>Nostocaceae</taxon>
        <taxon>Anabaena</taxon>
    </lineage>
</organism>
<accession>A0ABR8FDY0</accession>
<dbReference type="EMBL" id="JACJST010000008">
    <property type="protein sequence ID" value="MBD2568351.1"/>
    <property type="molecule type" value="Genomic_DNA"/>
</dbReference>
<dbReference type="RefSeq" id="WP_190714199.1">
    <property type="nucleotide sequence ID" value="NZ_JACJST010000008.1"/>
</dbReference>
<name>A0ABR8FDY0_9NOST</name>
<evidence type="ECO:0000313" key="2">
    <source>
        <dbReference type="Proteomes" id="UP000640531"/>
    </source>
</evidence>
<protein>
    <recommendedName>
        <fullName evidence="3">SPOR domain-containing protein</fullName>
    </recommendedName>
</protein>
<reference evidence="1 2" key="1">
    <citation type="journal article" date="2020" name="ISME J.">
        <title>Comparative genomics reveals insights into cyanobacterial evolution and habitat adaptation.</title>
        <authorList>
            <person name="Chen M.Y."/>
            <person name="Teng W.K."/>
            <person name="Zhao L."/>
            <person name="Hu C.X."/>
            <person name="Zhou Y.K."/>
            <person name="Han B.P."/>
            <person name="Song L.R."/>
            <person name="Shu W.S."/>
        </authorList>
    </citation>
    <scope>NUCLEOTIDE SEQUENCE [LARGE SCALE GENOMIC DNA]</scope>
    <source>
        <strain evidence="1 2">FACHB-196</strain>
    </source>
</reference>
<keyword evidence="2" id="KW-1185">Reference proteome</keyword>
<comment type="caution">
    <text evidence="1">The sequence shown here is derived from an EMBL/GenBank/DDBJ whole genome shotgun (WGS) entry which is preliminary data.</text>
</comment>
<dbReference type="Proteomes" id="UP000640531">
    <property type="component" value="Unassembled WGS sequence"/>
</dbReference>
<sequence length="56" mass="6663">MNRLPWIVYTEPDHSYRIVTRFGTRPEAEMHAQRLNRLDASVNYKVCWDKEVKVAA</sequence>